<evidence type="ECO:0000313" key="1">
    <source>
        <dbReference type="EMBL" id="MET3544601.1"/>
    </source>
</evidence>
<keyword evidence="2" id="KW-1185">Reference proteome</keyword>
<reference evidence="1 2" key="1">
    <citation type="submission" date="2024-06" db="EMBL/GenBank/DDBJ databases">
        <title>Genomic Encyclopedia of Type Strains, Phase IV (KMG-IV): sequencing the most valuable type-strain genomes for metagenomic binning, comparative biology and taxonomic classification.</title>
        <authorList>
            <person name="Goeker M."/>
        </authorList>
    </citation>
    <scope>NUCLEOTIDE SEQUENCE [LARGE SCALE GENOMIC DNA]</scope>
    <source>
        <strain evidence="1 2">DSM 17253</strain>
    </source>
</reference>
<sequence length="52" mass="5957">MEAPHDNNREGLAYYSCYFRKLFFSRDYCNGAEIIAFRLSSGSLSMPQKTAV</sequence>
<proteinExistence type="predicted"/>
<dbReference type="EMBL" id="JBEPLV010000001">
    <property type="protein sequence ID" value="MET3544601.1"/>
    <property type="molecule type" value="Genomic_DNA"/>
</dbReference>
<gene>
    <name evidence="1" type="ORF">ABID47_001195</name>
</gene>
<dbReference type="Proteomes" id="UP001549098">
    <property type="component" value="Unassembled WGS sequence"/>
</dbReference>
<comment type="caution">
    <text evidence="1">The sequence shown here is derived from an EMBL/GenBank/DDBJ whole genome shotgun (WGS) entry which is preliminary data.</text>
</comment>
<name>A0ABV2EYI8_9BACL</name>
<accession>A0ABV2EYI8</accession>
<evidence type="ECO:0000313" key="2">
    <source>
        <dbReference type="Proteomes" id="UP001549098"/>
    </source>
</evidence>
<organism evidence="1 2">
    <name type="scientific">Paenibacillus favisporus</name>
    <dbReference type="NCBI Taxonomy" id="221028"/>
    <lineage>
        <taxon>Bacteria</taxon>
        <taxon>Bacillati</taxon>
        <taxon>Bacillota</taxon>
        <taxon>Bacilli</taxon>
        <taxon>Bacillales</taxon>
        <taxon>Paenibacillaceae</taxon>
        <taxon>Paenibacillus</taxon>
    </lineage>
</organism>
<protein>
    <submittedName>
        <fullName evidence="1">Uncharacterized protein</fullName>
    </submittedName>
</protein>